<evidence type="ECO:0000256" key="5">
    <source>
        <dbReference type="ARBA" id="ARBA00022842"/>
    </source>
</evidence>
<dbReference type="GO" id="GO:0008299">
    <property type="term" value="P:isoprenoid biosynthetic process"/>
    <property type="evidence" value="ECO:0007669"/>
    <property type="project" value="InterPro"/>
</dbReference>
<dbReference type="GO" id="GO:0004659">
    <property type="term" value="F:prenyltransferase activity"/>
    <property type="evidence" value="ECO:0007669"/>
    <property type="project" value="InterPro"/>
</dbReference>
<dbReference type="InterPro" id="IPR033749">
    <property type="entry name" value="Polyprenyl_synt_CS"/>
</dbReference>
<comment type="similarity">
    <text evidence="2 6">Belongs to the FPP/GGPP synthase family.</text>
</comment>
<protein>
    <submittedName>
        <fullName evidence="7">Polyprenyl synthetase family protein</fullName>
    </submittedName>
</protein>
<evidence type="ECO:0000256" key="3">
    <source>
        <dbReference type="ARBA" id="ARBA00022679"/>
    </source>
</evidence>
<accession>A0A346B0G8</accession>
<dbReference type="RefSeq" id="WP_087478376.1">
    <property type="nucleotide sequence ID" value="NZ_CAUWMV010000026.1"/>
</dbReference>
<evidence type="ECO:0000313" key="8">
    <source>
        <dbReference type="Proteomes" id="UP000254337"/>
    </source>
</evidence>
<proteinExistence type="inferred from homology"/>
<dbReference type="Pfam" id="PF00348">
    <property type="entry name" value="polyprenyl_synt"/>
    <property type="match status" value="1"/>
</dbReference>
<dbReference type="CDD" id="cd00685">
    <property type="entry name" value="Trans_IPPS_HT"/>
    <property type="match status" value="1"/>
</dbReference>
<dbReference type="InterPro" id="IPR008949">
    <property type="entry name" value="Isoprenoid_synthase_dom_sf"/>
</dbReference>
<dbReference type="Proteomes" id="UP000254337">
    <property type="component" value="Chromosome"/>
</dbReference>
<dbReference type="Gene3D" id="1.10.600.10">
    <property type="entry name" value="Farnesyl Diphosphate Synthase"/>
    <property type="match status" value="1"/>
</dbReference>
<evidence type="ECO:0000256" key="4">
    <source>
        <dbReference type="ARBA" id="ARBA00022723"/>
    </source>
</evidence>
<evidence type="ECO:0000313" key="7">
    <source>
        <dbReference type="EMBL" id="AXL21611.1"/>
    </source>
</evidence>
<dbReference type="PROSITE" id="PS00723">
    <property type="entry name" value="POLYPRENYL_SYNTHASE_1"/>
    <property type="match status" value="1"/>
</dbReference>
<dbReference type="OrthoDB" id="9805316at2"/>
<dbReference type="KEGG" id="meg:DKB62_08545"/>
<dbReference type="InterPro" id="IPR000092">
    <property type="entry name" value="Polyprenyl_synt"/>
</dbReference>
<dbReference type="GO" id="GO:0046872">
    <property type="term" value="F:metal ion binding"/>
    <property type="evidence" value="ECO:0007669"/>
    <property type="project" value="UniProtKB-KW"/>
</dbReference>
<keyword evidence="4" id="KW-0479">Metal-binding</keyword>
<dbReference type="SFLD" id="SFLDS00005">
    <property type="entry name" value="Isoprenoid_Synthase_Type_I"/>
    <property type="match status" value="1"/>
</dbReference>
<gene>
    <name evidence="7" type="ORF">DKB62_08545</name>
</gene>
<name>A0A346B0G8_9FIRM</name>
<keyword evidence="5" id="KW-0460">Magnesium</keyword>
<dbReference type="PANTHER" id="PTHR12001">
    <property type="entry name" value="GERANYLGERANYL PYROPHOSPHATE SYNTHASE"/>
    <property type="match status" value="1"/>
</dbReference>
<evidence type="ECO:0000256" key="2">
    <source>
        <dbReference type="ARBA" id="ARBA00006706"/>
    </source>
</evidence>
<dbReference type="PROSITE" id="PS00444">
    <property type="entry name" value="POLYPRENYL_SYNTHASE_2"/>
    <property type="match status" value="1"/>
</dbReference>
<evidence type="ECO:0000256" key="1">
    <source>
        <dbReference type="ARBA" id="ARBA00001946"/>
    </source>
</evidence>
<dbReference type="SUPFAM" id="SSF48576">
    <property type="entry name" value="Terpenoid synthases"/>
    <property type="match status" value="1"/>
</dbReference>
<dbReference type="EMBL" id="CP029462">
    <property type="protein sequence ID" value="AXL21611.1"/>
    <property type="molecule type" value="Genomic_DNA"/>
</dbReference>
<keyword evidence="3 6" id="KW-0808">Transferase</keyword>
<reference evidence="7 8" key="1">
    <citation type="submission" date="2018-05" db="EMBL/GenBank/DDBJ databases">
        <title>Complete genome sequence of Megasphaera sp. AJH120T, isolated from the ceca of a chicken.</title>
        <authorList>
            <person name="Maki J."/>
            <person name="Looft T."/>
        </authorList>
    </citation>
    <scope>NUCLEOTIDE SEQUENCE [LARGE SCALE GENOMIC DNA]</scope>
    <source>
        <strain evidence="7 8">AJH120</strain>
    </source>
</reference>
<dbReference type="PANTHER" id="PTHR12001:SF69">
    <property type="entry name" value="ALL TRANS-POLYPRENYL-DIPHOSPHATE SYNTHASE PDSS1"/>
    <property type="match status" value="1"/>
</dbReference>
<dbReference type="AlphaFoldDB" id="A0A346B0G8"/>
<organism evidence="7 8">
    <name type="scientific">Megasphaera stantonii</name>
    <dbReference type="NCBI Taxonomy" id="2144175"/>
    <lineage>
        <taxon>Bacteria</taxon>
        <taxon>Bacillati</taxon>
        <taxon>Bacillota</taxon>
        <taxon>Negativicutes</taxon>
        <taxon>Veillonellales</taxon>
        <taxon>Veillonellaceae</taxon>
        <taxon>Megasphaera</taxon>
    </lineage>
</organism>
<sequence length="341" mass="38042">MIKQTLLENSVRKFMPKYFANVSDEQIEKIKNYIQAFTAHTFAGTPTGAVLTDATASEGKMIRPRLLMMASEYGPKRGDAQETLYKLAAIVEMTHLASLIHDDVVDDAPFRRGKPSIQSRYGKNAAVYAGDFLMSRISYHLMKEGLNRAGMVLSKTVEEMCSGEIGQAMCRYKDTVTIDEYLRNIHGKTVALFMACCRIGAMESGCSEQHAGILESFGECLGYMFQLRDDLLDFTDDKALNGKTVHQDFREGIYTLPVLIALERPGGRAALTPYMERSAAGTLTAADIRTMERIVAEFGGMEEAWKYIRRYQRRAEELLAFLPPCDAAPLLRKLVSKLGAV</sequence>
<evidence type="ECO:0000256" key="6">
    <source>
        <dbReference type="RuleBase" id="RU004466"/>
    </source>
</evidence>
<comment type="cofactor">
    <cofactor evidence="1">
        <name>Mg(2+)</name>
        <dbReference type="ChEBI" id="CHEBI:18420"/>
    </cofactor>
</comment>
<keyword evidence="8" id="KW-1185">Reference proteome</keyword>